<dbReference type="InterPro" id="IPR027417">
    <property type="entry name" value="P-loop_NTPase"/>
</dbReference>
<evidence type="ECO:0000313" key="9">
    <source>
        <dbReference type="Proteomes" id="UP000602395"/>
    </source>
</evidence>
<dbReference type="InterPro" id="IPR000330">
    <property type="entry name" value="SNF2_N"/>
</dbReference>
<protein>
    <submittedName>
        <fullName evidence="8">DEAD/DEAH box helicase family protein</fullName>
    </submittedName>
</protein>
<dbReference type="Pfam" id="PF00271">
    <property type="entry name" value="Helicase_C"/>
    <property type="match status" value="1"/>
</dbReference>
<dbReference type="Gene3D" id="3.40.50.10810">
    <property type="entry name" value="Tandem AAA-ATPase domain"/>
    <property type="match status" value="1"/>
</dbReference>
<reference evidence="8 9" key="1">
    <citation type="submission" date="2020-09" db="EMBL/GenBank/DDBJ databases">
        <title>Novel species in genus Gordonia.</title>
        <authorList>
            <person name="Zhang G."/>
        </authorList>
    </citation>
    <scope>NUCLEOTIDE SEQUENCE [LARGE SCALE GENOMIC DNA]</scope>
    <source>
        <strain evidence="8 9">ON-33</strain>
    </source>
</reference>
<evidence type="ECO:0000313" key="8">
    <source>
        <dbReference type="EMBL" id="MBD1320568.1"/>
    </source>
</evidence>
<dbReference type="CDD" id="cd18793">
    <property type="entry name" value="SF2_C_SNF"/>
    <property type="match status" value="1"/>
</dbReference>
<keyword evidence="9" id="KW-1185">Reference proteome</keyword>
<evidence type="ECO:0000256" key="4">
    <source>
        <dbReference type="ARBA" id="ARBA00022840"/>
    </source>
</evidence>
<dbReference type="SMART" id="SM00487">
    <property type="entry name" value="DEXDc"/>
    <property type="match status" value="1"/>
</dbReference>
<dbReference type="RefSeq" id="WP_190267193.1">
    <property type="nucleotide sequence ID" value="NZ_BAABAD010000004.1"/>
</dbReference>
<comment type="caution">
    <text evidence="8">The sequence shown here is derived from an EMBL/GenBank/DDBJ whole genome shotgun (WGS) entry which is preliminary data.</text>
</comment>
<evidence type="ECO:0000259" key="6">
    <source>
        <dbReference type="PROSITE" id="PS51192"/>
    </source>
</evidence>
<organism evidence="8 9">
    <name type="scientific">Gordonia hankookensis</name>
    <dbReference type="NCBI Taxonomy" id="589403"/>
    <lineage>
        <taxon>Bacteria</taxon>
        <taxon>Bacillati</taxon>
        <taxon>Actinomycetota</taxon>
        <taxon>Actinomycetes</taxon>
        <taxon>Mycobacteriales</taxon>
        <taxon>Gordoniaceae</taxon>
        <taxon>Gordonia</taxon>
    </lineage>
</organism>
<proteinExistence type="predicted"/>
<evidence type="ECO:0000256" key="1">
    <source>
        <dbReference type="ARBA" id="ARBA00022741"/>
    </source>
</evidence>
<evidence type="ECO:0000256" key="2">
    <source>
        <dbReference type="ARBA" id="ARBA00022801"/>
    </source>
</evidence>
<dbReference type="PANTHER" id="PTHR45766:SF6">
    <property type="entry name" value="SWI_SNF-RELATED MATRIX-ASSOCIATED ACTIN-DEPENDENT REGULATOR OF CHROMATIN SUBFAMILY A-LIKE PROTEIN 1"/>
    <property type="match status" value="1"/>
</dbReference>
<dbReference type="InterPro" id="IPR014001">
    <property type="entry name" value="Helicase_ATP-bd"/>
</dbReference>
<dbReference type="SUPFAM" id="SSF52540">
    <property type="entry name" value="P-loop containing nucleoside triphosphate hydrolases"/>
    <property type="match status" value="2"/>
</dbReference>
<evidence type="ECO:0000256" key="3">
    <source>
        <dbReference type="ARBA" id="ARBA00022806"/>
    </source>
</evidence>
<gene>
    <name evidence="8" type="ORF">IDF66_13355</name>
</gene>
<dbReference type="Pfam" id="PF00176">
    <property type="entry name" value="SNF2-rel_dom"/>
    <property type="match status" value="1"/>
</dbReference>
<dbReference type="PROSITE" id="PS51194">
    <property type="entry name" value="HELICASE_CTER"/>
    <property type="match status" value="1"/>
</dbReference>
<dbReference type="InterPro" id="IPR038718">
    <property type="entry name" value="SNF2-like_sf"/>
</dbReference>
<dbReference type="InterPro" id="IPR001650">
    <property type="entry name" value="Helicase_C-like"/>
</dbReference>
<evidence type="ECO:0000259" key="7">
    <source>
        <dbReference type="PROSITE" id="PS51194"/>
    </source>
</evidence>
<keyword evidence="1" id="KW-0547">Nucleotide-binding</keyword>
<keyword evidence="2" id="KW-0378">Hydrolase</keyword>
<dbReference type="SMART" id="SM00490">
    <property type="entry name" value="HELICc"/>
    <property type="match status" value="1"/>
</dbReference>
<dbReference type="PANTHER" id="PTHR45766">
    <property type="entry name" value="DNA ANNEALING HELICASE AND ENDONUCLEASE ZRANB3 FAMILY MEMBER"/>
    <property type="match status" value="1"/>
</dbReference>
<dbReference type="GO" id="GO:0004386">
    <property type="term" value="F:helicase activity"/>
    <property type="evidence" value="ECO:0007669"/>
    <property type="project" value="UniProtKB-KW"/>
</dbReference>
<name>A0ABR7WCS6_9ACTN</name>
<dbReference type="InterPro" id="IPR057342">
    <property type="entry name" value="DEXDc_RapA"/>
</dbReference>
<dbReference type="CDD" id="cd18011">
    <property type="entry name" value="DEXDc_RapA"/>
    <property type="match status" value="1"/>
</dbReference>
<keyword evidence="4" id="KW-0067">ATP-binding</keyword>
<evidence type="ECO:0000256" key="5">
    <source>
        <dbReference type="SAM" id="Coils"/>
    </source>
</evidence>
<dbReference type="PROSITE" id="PS51192">
    <property type="entry name" value="HELICASE_ATP_BIND_1"/>
    <property type="match status" value="1"/>
</dbReference>
<sequence length="1126" mass="125143">MTETAGIWRGGTEPVFGYLPTSERSGRVLERGADIVRAVIVGGQVDDLYADGRECRYLTNTEVVLPEGLYWFEAVDGGGLVMQIAAGVGGPAASSRVTPVDQLDDDDPLVAGWEWAEQLWDEARPVPRPRFAVDEHALSRAGDADVVIRRRRFLQRWVYTVSLDGKQVTLVESDLLPRPISDDPVSWVADAPAPASRFSATLTRAKLLGGFSNTLFSFRATRTTFRPYQFKPVLKMLETGKARILIADEVGLGKTIEAGLLWAELEARREADRVLVVSPSSLVEKWIGEMRERFGFEMTRLDTQELAKFTALHQENRLPARASYVASLETLRKWEGLDDLREFPPSFDLIIVDEAHSMRNRDTKSYFLGTELSDWATNLVFLTATPINLRQDDLLSLLELLSPEDAGDIEDLLLRLEPNRVLNAVAVKLRAKGVDGRELTGDLSELADMDYGRTLIERHDFQQLIETLSKPVLSPRDVVVARGLLSRLNTLSAIITRTKKVEVDDRKSTRSEVRETVTWTESESRFYNEFVAWCDARAKEAGLPLYFAMQMPLRLASACLPMARQAVLDPDGFGRLSDEDDPSVPAAPRLAPHPELIATAEALASTVDTKFEALIRVLERLDVGNRRCLLFTHSRKALSYLEQRLGTDYRVAVLHGGVDPSARLEVMADFRAGRFDLVLANRVASEGLDFEFCSAVINYDLPWNPMEVEQRIGRIDRIGQVEEKILVVNFLNNETIDERIMHRLLERIRIFESTIGQLEPIISVNATEALRAGFDFSLDDAEREQKLFEALAAVEEQRAGLEEVTDASTELFVSGDVDVDGLEDDLVRTGRYVGQHELALLIDDWAQTDGAEGVAMSADRRRAEVTGNARMAARLDQSARAARGLTSEARAVSAQLRHEAPIHVVLDQELARTGGGSLLTASHPLAIAAASMPHHRQARFGSIAVRTADTDAHGDYLVLLARADSEGRSSSEIWGSAVTLDGRAGGSEPVDLLLAALAEGRIEDHALTESRRMSRLVEMAQDSLLLRQVDEQARREQDFHSARQARVTTLKAQYERRATAVRRRIDTAMARGRDSRVIALFESQLARAERRFAELAAEVGEEQPPVIMLEPLVVCCVRLTSAECAP</sequence>
<dbReference type="InterPro" id="IPR049730">
    <property type="entry name" value="SNF2/RAD54-like_C"/>
</dbReference>
<dbReference type="Proteomes" id="UP000602395">
    <property type="component" value="Unassembled WGS sequence"/>
</dbReference>
<keyword evidence="3 8" id="KW-0347">Helicase</keyword>
<feature type="domain" description="Helicase ATP-binding" evidence="6">
    <location>
        <begin position="235"/>
        <end position="404"/>
    </location>
</feature>
<feature type="coiled-coil region" evidence="5">
    <location>
        <begin position="1051"/>
        <end position="1098"/>
    </location>
</feature>
<dbReference type="EMBL" id="JACWMS010000002">
    <property type="protein sequence ID" value="MBD1320568.1"/>
    <property type="molecule type" value="Genomic_DNA"/>
</dbReference>
<accession>A0ABR7WCS6</accession>
<keyword evidence="5" id="KW-0175">Coiled coil</keyword>
<dbReference type="Gene3D" id="3.40.50.300">
    <property type="entry name" value="P-loop containing nucleotide triphosphate hydrolases"/>
    <property type="match status" value="1"/>
</dbReference>
<feature type="domain" description="Helicase C-terminal" evidence="7">
    <location>
        <begin position="613"/>
        <end position="762"/>
    </location>
</feature>